<evidence type="ECO:0000313" key="9">
    <source>
        <dbReference type="Proteomes" id="UP000826195"/>
    </source>
</evidence>
<dbReference type="EMBL" id="JAHXZJ010001492">
    <property type="protein sequence ID" value="KAH0552612.1"/>
    <property type="molecule type" value="Genomic_DNA"/>
</dbReference>
<dbReference type="CDD" id="cd06257">
    <property type="entry name" value="DnaJ"/>
    <property type="match status" value="1"/>
</dbReference>
<dbReference type="Gene3D" id="3.40.30.10">
    <property type="entry name" value="Glutaredoxin"/>
    <property type="match status" value="1"/>
</dbReference>
<evidence type="ECO:0000256" key="3">
    <source>
        <dbReference type="ARBA" id="ARBA00023006"/>
    </source>
</evidence>
<gene>
    <name evidence="8" type="ORF">KQX54_013286</name>
</gene>
<dbReference type="Pfam" id="PF00085">
    <property type="entry name" value="Thioredoxin"/>
    <property type="match status" value="1"/>
</dbReference>
<dbReference type="InterPro" id="IPR013766">
    <property type="entry name" value="Thioredoxin_domain"/>
</dbReference>
<dbReference type="SUPFAM" id="SSF52833">
    <property type="entry name" value="Thioredoxin-like"/>
    <property type="match status" value="1"/>
</dbReference>
<dbReference type="PANTHER" id="PTHR44303:SF2">
    <property type="entry name" value="DNAJ HOMOLOG SUBFAMILY C MEMBER 16"/>
    <property type="match status" value="1"/>
</dbReference>
<organism evidence="8 9">
    <name type="scientific">Cotesia glomerata</name>
    <name type="common">Lepidopteran parasitic wasp</name>
    <name type="synonym">Apanteles glomeratus</name>
    <dbReference type="NCBI Taxonomy" id="32391"/>
    <lineage>
        <taxon>Eukaryota</taxon>
        <taxon>Metazoa</taxon>
        <taxon>Ecdysozoa</taxon>
        <taxon>Arthropoda</taxon>
        <taxon>Hexapoda</taxon>
        <taxon>Insecta</taxon>
        <taxon>Pterygota</taxon>
        <taxon>Neoptera</taxon>
        <taxon>Endopterygota</taxon>
        <taxon>Hymenoptera</taxon>
        <taxon>Apocrita</taxon>
        <taxon>Ichneumonoidea</taxon>
        <taxon>Braconidae</taxon>
        <taxon>Microgastrinae</taxon>
        <taxon>Cotesia</taxon>
    </lineage>
</organism>
<dbReference type="PROSITE" id="PS50076">
    <property type="entry name" value="DNAJ_2"/>
    <property type="match status" value="1"/>
</dbReference>
<dbReference type="InterPro" id="IPR018253">
    <property type="entry name" value="DnaJ_domain_CS"/>
</dbReference>
<proteinExistence type="predicted"/>
<dbReference type="PROSITE" id="PS51352">
    <property type="entry name" value="THIOREDOXIN_2"/>
    <property type="match status" value="1"/>
</dbReference>
<dbReference type="GO" id="GO:0005789">
    <property type="term" value="C:endoplasmic reticulum membrane"/>
    <property type="evidence" value="ECO:0007669"/>
    <property type="project" value="UniProtKB-SubCell"/>
</dbReference>
<comment type="subcellular location">
    <subcellularLocation>
        <location evidence="1">Endoplasmic reticulum membrane</location>
        <topology evidence="1">Single-pass type IV membrane protein</topology>
    </subcellularLocation>
</comment>
<dbReference type="PANTHER" id="PTHR44303">
    <property type="entry name" value="DNAJ HOMOLOG SUBFAMILY C MEMBER 16"/>
    <property type="match status" value="1"/>
</dbReference>
<accession>A0AAV7IMV7</accession>
<dbReference type="InterPro" id="IPR052448">
    <property type="entry name" value="DnaJ_C16_autophagy_reg"/>
</dbReference>
<dbReference type="SUPFAM" id="SSF46565">
    <property type="entry name" value="Chaperone J-domain"/>
    <property type="match status" value="1"/>
</dbReference>
<protein>
    <recommendedName>
        <fullName evidence="2">DnaJ homolog subfamily C member 16</fullName>
    </recommendedName>
    <alternativeName>
        <fullName evidence="5">Endoplasmic reticulum DNA J domain-containing protein 8</fullName>
    </alternativeName>
</protein>
<name>A0AAV7IMV7_COTGL</name>
<comment type="caution">
    <text evidence="8">The sequence shown here is derived from an EMBL/GenBank/DDBJ whole genome shotgun (WGS) entry which is preliminary data.</text>
</comment>
<dbReference type="InterPro" id="IPR036869">
    <property type="entry name" value="J_dom_sf"/>
</dbReference>
<dbReference type="SMART" id="SM00271">
    <property type="entry name" value="DnaJ"/>
    <property type="match status" value="1"/>
</dbReference>
<feature type="domain" description="Thioredoxin" evidence="7">
    <location>
        <begin position="96"/>
        <end position="255"/>
    </location>
</feature>
<evidence type="ECO:0000256" key="5">
    <source>
        <dbReference type="ARBA" id="ARBA00035043"/>
    </source>
</evidence>
<reference evidence="8 9" key="1">
    <citation type="journal article" date="2021" name="J. Hered.">
        <title>A chromosome-level genome assembly of the parasitoid wasp, Cotesia glomerata (Hymenoptera: Braconidae).</title>
        <authorList>
            <person name="Pinto B.J."/>
            <person name="Weis J.J."/>
            <person name="Gamble T."/>
            <person name="Ode P.J."/>
            <person name="Paul R."/>
            <person name="Zaspel J.M."/>
        </authorList>
    </citation>
    <scope>NUCLEOTIDE SEQUENCE [LARGE SCALE GENOMIC DNA]</scope>
    <source>
        <strain evidence="8">CgM1</strain>
    </source>
</reference>
<dbReference type="PROSITE" id="PS00636">
    <property type="entry name" value="DNAJ_1"/>
    <property type="match status" value="1"/>
</dbReference>
<dbReference type="PRINTS" id="PR00625">
    <property type="entry name" value="JDOMAIN"/>
</dbReference>
<dbReference type="Proteomes" id="UP000826195">
    <property type="component" value="Unassembled WGS sequence"/>
</dbReference>
<evidence type="ECO:0000259" key="7">
    <source>
        <dbReference type="PROSITE" id="PS51352"/>
    </source>
</evidence>
<keyword evidence="9" id="KW-1185">Reference proteome</keyword>
<dbReference type="GO" id="GO:0006914">
    <property type="term" value="P:autophagy"/>
    <property type="evidence" value="ECO:0007669"/>
    <property type="project" value="UniProtKB-KW"/>
</dbReference>
<evidence type="ECO:0000256" key="2">
    <source>
        <dbReference type="ARBA" id="ARBA00020921"/>
    </source>
</evidence>
<comment type="function">
    <text evidence="4">Plays an important role in regulating the size of autophagosomes during the formation process.</text>
</comment>
<dbReference type="Gene3D" id="1.10.287.110">
    <property type="entry name" value="DnaJ domain"/>
    <property type="match status" value="1"/>
</dbReference>
<dbReference type="Pfam" id="PF00226">
    <property type="entry name" value="DnaJ"/>
    <property type="match status" value="1"/>
</dbReference>
<dbReference type="AlphaFoldDB" id="A0AAV7IMV7"/>
<evidence type="ECO:0000256" key="1">
    <source>
        <dbReference type="ARBA" id="ARBA00004163"/>
    </source>
</evidence>
<evidence type="ECO:0000313" key="8">
    <source>
        <dbReference type="EMBL" id="KAH0552612.1"/>
    </source>
</evidence>
<dbReference type="InterPro" id="IPR036249">
    <property type="entry name" value="Thioredoxin-like_sf"/>
</dbReference>
<sequence>MGHNMFGINEVVNILSIANASEPLRNPYEVLGVTRHVTSQEIRKAYKNLVKEWHPDKTDHPAAENKFVEITKAYELLADPERRKKFDDHGITEENMSRQKQSSNFHMNDPIDELFNSGNFKFHFQSRDVSFFHKMSISYRTYDNTIVPRSYRTPYLILFYYDWCFTCIQIEPTWRRLIDELEPIGVKLVTAHAERETSFARKVGVHSLPCLAVTLDGRSSVYKESLFNVNKIIVKDLNTSSINEISLKLIFNMISITQ</sequence>
<evidence type="ECO:0000256" key="4">
    <source>
        <dbReference type="ARBA" id="ARBA00035002"/>
    </source>
</evidence>
<dbReference type="InterPro" id="IPR001623">
    <property type="entry name" value="DnaJ_domain"/>
</dbReference>
<feature type="domain" description="J" evidence="6">
    <location>
        <begin position="26"/>
        <end position="90"/>
    </location>
</feature>
<evidence type="ECO:0000259" key="6">
    <source>
        <dbReference type="PROSITE" id="PS50076"/>
    </source>
</evidence>
<keyword evidence="3" id="KW-0072">Autophagy</keyword>